<evidence type="ECO:0000256" key="1">
    <source>
        <dbReference type="ARBA" id="ARBA00004651"/>
    </source>
</evidence>
<dbReference type="EMBL" id="DWWL01000040">
    <property type="protein sequence ID" value="HJC47588.1"/>
    <property type="molecule type" value="Genomic_DNA"/>
</dbReference>
<dbReference type="InterPro" id="IPR003594">
    <property type="entry name" value="HATPase_dom"/>
</dbReference>
<keyword evidence="4" id="KW-0808">Transferase</keyword>
<dbReference type="SUPFAM" id="SSF158472">
    <property type="entry name" value="HAMP domain-like"/>
    <property type="match status" value="1"/>
</dbReference>
<evidence type="ECO:0000256" key="2">
    <source>
        <dbReference type="ARBA" id="ARBA00022475"/>
    </source>
</evidence>
<feature type="domain" description="HAMP" evidence="13">
    <location>
        <begin position="281"/>
        <end position="335"/>
    </location>
</feature>
<evidence type="ECO:0000313" key="15">
    <source>
        <dbReference type="Proteomes" id="UP000823883"/>
    </source>
</evidence>
<proteinExistence type="predicted"/>
<reference evidence="14" key="1">
    <citation type="journal article" date="2021" name="PeerJ">
        <title>Extensive microbial diversity within the chicken gut microbiome revealed by metagenomics and culture.</title>
        <authorList>
            <person name="Gilroy R."/>
            <person name="Ravi A."/>
            <person name="Getino M."/>
            <person name="Pursley I."/>
            <person name="Horton D.L."/>
            <person name="Alikhan N.F."/>
            <person name="Baker D."/>
            <person name="Gharbi K."/>
            <person name="Hall N."/>
            <person name="Watson M."/>
            <person name="Adriaenssens E.M."/>
            <person name="Foster-Nyarko E."/>
            <person name="Jarju S."/>
            <person name="Secka A."/>
            <person name="Antonio M."/>
            <person name="Oren A."/>
            <person name="Chaudhuri R.R."/>
            <person name="La Ragione R."/>
            <person name="Hildebrand F."/>
            <person name="Pallen M.J."/>
        </authorList>
    </citation>
    <scope>NUCLEOTIDE SEQUENCE</scope>
    <source>
        <strain evidence="14">CHK183-5548</strain>
    </source>
</reference>
<evidence type="ECO:0000259" key="13">
    <source>
        <dbReference type="PROSITE" id="PS50885"/>
    </source>
</evidence>
<accession>A0A9D2PDG4</accession>
<dbReference type="InterPro" id="IPR050640">
    <property type="entry name" value="Bact_2-comp_sensor_kinase"/>
</dbReference>
<dbReference type="SUPFAM" id="SSF55874">
    <property type="entry name" value="ATPase domain of HSP90 chaperone/DNA topoisomerase II/histidine kinase"/>
    <property type="match status" value="1"/>
</dbReference>
<dbReference type="GO" id="GO:0005524">
    <property type="term" value="F:ATP binding"/>
    <property type="evidence" value="ECO:0007669"/>
    <property type="project" value="UniProtKB-KW"/>
</dbReference>
<keyword evidence="2" id="KW-1003">Cell membrane</keyword>
<dbReference type="Pfam" id="PF00672">
    <property type="entry name" value="HAMP"/>
    <property type="match status" value="1"/>
</dbReference>
<dbReference type="InterPro" id="IPR003660">
    <property type="entry name" value="HAMP_dom"/>
</dbReference>
<keyword evidence="12" id="KW-0175">Coiled coil</keyword>
<evidence type="ECO:0000256" key="3">
    <source>
        <dbReference type="ARBA" id="ARBA00022553"/>
    </source>
</evidence>
<keyword evidence="6" id="KW-0547">Nucleotide-binding</keyword>
<dbReference type="Proteomes" id="UP000823883">
    <property type="component" value="Unassembled WGS sequence"/>
</dbReference>
<protein>
    <submittedName>
        <fullName evidence="14">Sensor histidine kinase</fullName>
    </submittedName>
</protein>
<keyword evidence="10" id="KW-0902">Two-component regulatory system</keyword>
<gene>
    <name evidence="14" type="ORF">IAA04_06010</name>
</gene>
<dbReference type="PANTHER" id="PTHR34220:SF11">
    <property type="entry name" value="SENSOR PROTEIN KINASE HPTS"/>
    <property type="match status" value="1"/>
</dbReference>
<evidence type="ECO:0000256" key="5">
    <source>
        <dbReference type="ARBA" id="ARBA00022692"/>
    </source>
</evidence>
<keyword evidence="11" id="KW-0472">Membrane</keyword>
<evidence type="ECO:0000256" key="8">
    <source>
        <dbReference type="ARBA" id="ARBA00022840"/>
    </source>
</evidence>
<dbReference type="CDD" id="cd06225">
    <property type="entry name" value="HAMP"/>
    <property type="match status" value="1"/>
</dbReference>
<evidence type="ECO:0000313" key="14">
    <source>
        <dbReference type="EMBL" id="HJC47588.1"/>
    </source>
</evidence>
<evidence type="ECO:0000256" key="7">
    <source>
        <dbReference type="ARBA" id="ARBA00022777"/>
    </source>
</evidence>
<evidence type="ECO:0000256" key="4">
    <source>
        <dbReference type="ARBA" id="ARBA00022679"/>
    </source>
</evidence>
<dbReference type="GO" id="GO:0000155">
    <property type="term" value="F:phosphorelay sensor kinase activity"/>
    <property type="evidence" value="ECO:0007669"/>
    <property type="project" value="InterPro"/>
</dbReference>
<dbReference type="Gene3D" id="6.10.340.10">
    <property type="match status" value="1"/>
</dbReference>
<name>A0A9D2PDG4_9FIRM</name>
<keyword evidence="7 14" id="KW-0418">Kinase</keyword>
<comment type="caution">
    <text evidence="14">The sequence shown here is derived from an EMBL/GenBank/DDBJ whole genome shotgun (WGS) entry which is preliminary data.</text>
</comment>
<evidence type="ECO:0000256" key="12">
    <source>
        <dbReference type="SAM" id="Coils"/>
    </source>
</evidence>
<evidence type="ECO:0000256" key="11">
    <source>
        <dbReference type="ARBA" id="ARBA00023136"/>
    </source>
</evidence>
<keyword evidence="3" id="KW-0597">Phosphoprotein</keyword>
<evidence type="ECO:0000256" key="6">
    <source>
        <dbReference type="ARBA" id="ARBA00022741"/>
    </source>
</evidence>
<reference evidence="14" key="2">
    <citation type="submission" date="2021-04" db="EMBL/GenBank/DDBJ databases">
        <authorList>
            <person name="Gilroy R."/>
        </authorList>
    </citation>
    <scope>NUCLEOTIDE SEQUENCE</scope>
    <source>
        <strain evidence="14">CHK183-5548</strain>
    </source>
</reference>
<dbReference type="SMART" id="SM00304">
    <property type="entry name" value="HAMP"/>
    <property type="match status" value="1"/>
</dbReference>
<dbReference type="InterPro" id="IPR010559">
    <property type="entry name" value="Sig_transdc_His_kin_internal"/>
</dbReference>
<dbReference type="Pfam" id="PF06580">
    <property type="entry name" value="His_kinase"/>
    <property type="match status" value="1"/>
</dbReference>
<comment type="subcellular location">
    <subcellularLocation>
        <location evidence="1">Cell membrane</location>
        <topology evidence="1">Multi-pass membrane protein</topology>
    </subcellularLocation>
</comment>
<keyword evidence="8" id="KW-0067">ATP-binding</keyword>
<dbReference type="PROSITE" id="PS50885">
    <property type="entry name" value="HAMP"/>
    <property type="match status" value="1"/>
</dbReference>
<dbReference type="Gene3D" id="3.30.565.10">
    <property type="entry name" value="Histidine kinase-like ATPase, C-terminal domain"/>
    <property type="match status" value="1"/>
</dbReference>
<dbReference type="Pfam" id="PF02518">
    <property type="entry name" value="HATPase_c"/>
    <property type="match status" value="1"/>
</dbReference>
<dbReference type="AlphaFoldDB" id="A0A9D2PDG4"/>
<dbReference type="PANTHER" id="PTHR34220">
    <property type="entry name" value="SENSOR HISTIDINE KINASE YPDA"/>
    <property type="match status" value="1"/>
</dbReference>
<feature type="coiled-coil region" evidence="12">
    <location>
        <begin position="323"/>
        <end position="350"/>
    </location>
</feature>
<dbReference type="GO" id="GO:0005886">
    <property type="term" value="C:plasma membrane"/>
    <property type="evidence" value="ECO:0007669"/>
    <property type="project" value="UniProtKB-SubCell"/>
</dbReference>
<keyword evidence="9" id="KW-1133">Transmembrane helix</keyword>
<evidence type="ECO:0000256" key="9">
    <source>
        <dbReference type="ARBA" id="ARBA00022989"/>
    </source>
</evidence>
<keyword evidence="5" id="KW-0812">Transmembrane</keyword>
<organism evidence="14 15">
    <name type="scientific">Candidatus Lachnoclostridium pullistercoris</name>
    <dbReference type="NCBI Taxonomy" id="2838632"/>
    <lineage>
        <taxon>Bacteria</taxon>
        <taxon>Bacillati</taxon>
        <taxon>Bacillota</taxon>
        <taxon>Clostridia</taxon>
        <taxon>Lachnospirales</taxon>
        <taxon>Lachnospiraceae</taxon>
    </lineage>
</organism>
<dbReference type="InterPro" id="IPR036890">
    <property type="entry name" value="HATPase_C_sf"/>
</dbReference>
<sequence length="551" mass="62957">MSVMGIALMQFSKRVVGDEIIKLHQTILRSTAGEVSAVLGDLQESLLEIGENVQVMEWLENGGGKNEIDGLVEDEIYLNFKRGNPLRVYIYDRDSLRYCSDQPEISWDMVRERLEDGEEKDFWMTGPVRMEEEGLYRNSFFMMQRVRNLLNGDTVGYVCFQFSEKSLYDAYSRLREAEREYYIVDPAGVLVSGDTKNEIGQQNGLGSGIPRLDGAGYSTEKSGSARTLCFYEPIMGTDWYMLEKADVRGIWQSLDRVAYFAAGLTALFLASVLPLTFVSWKNIVKPVGVIKEKMARVAEGNLNVSIDPEEKGKGEFAEIADSFNDMTERLADQVEKIREIERNKHLLELDFLQAQINPHFIYNTLSSIRFYVEMGKNEEAEEMLIDFSKILRKTLSRSEKFISLGEETETIVHYISLQKKRYRDRFTVEFDIRENTKSSLVPDFILQPIVENAIFYSLRQDQICHIKISSWLKDKDLYVSVRDDGVGMEAEKISEILGKDLTVNKVGIRNVDQRLKLNFGAGYGLRIRSEKGKGTEVILVMPSTAERGRGK</sequence>
<evidence type="ECO:0000256" key="10">
    <source>
        <dbReference type="ARBA" id="ARBA00023012"/>
    </source>
</evidence>